<keyword evidence="1" id="KW-0812">Transmembrane</keyword>
<dbReference type="GO" id="GO:0004497">
    <property type="term" value="F:monooxygenase activity"/>
    <property type="evidence" value="ECO:0007669"/>
    <property type="project" value="UniProtKB-KW"/>
</dbReference>
<dbReference type="PANTHER" id="PTHR40057:SF1">
    <property type="entry name" value="SLR1162 PROTEIN"/>
    <property type="match status" value="1"/>
</dbReference>
<dbReference type="Proteomes" id="UP000576209">
    <property type="component" value="Unassembled WGS sequence"/>
</dbReference>
<keyword evidence="2" id="KW-0560">Oxidoreductase</keyword>
<keyword evidence="2" id="KW-0503">Monooxygenase</keyword>
<dbReference type="InterPro" id="IPR038762">
    <property type="entry name" value="ABM_predict"/>
</dbReference>
<evidence type="ECO:0000313" key="2">
    <source>
        <dbReference type="EMBL" id="MBB4077641.1"/>
    </source>
</evidence>
<evidence type="ECO:0000256" key="1">
    <source>
        <dbReference type="SAM" id="Phobius"/>
    </source>
</evidence>
<feature type="transmembrane region" description="Helical" evidence="1">
    <location>
        <begin position="20"/>
        <end position="39"/>
    </location>
</feature>
<organism evidence="2 3">
    <name type="scientific">Neolewinella aquimaris</name>
    <dbReference type="NCBI Taxonomy" id="1835722"/>
    <lineage>
        <taxon>Bacteria</taxon>
        <taxon>Pseudomonadati</taxon>
        <taxon>Bacteroidota</taxon>
        <taxon>Saprospiria</taxon>
        <taxon>Saprospirales</taxon>
        <taxon>Lewinellaceae</taxon>
        <taxon>Neolewinella</taxon>
    </lineage>
</organism>
<evidence type="ECO:0000313" key="3">
    <source>
        <dbReference type="Proteomes" id="UP000576209"/>
    </source>
</evidence>
<dbReference type="EMBL" id="JACIFF010000001">
    <property type="protein sequence ID" value="MBB4077641.1"/>
    <property type="molecule type" value="Genomic_DNA"/>
</dbReference>
<proteinExistence type="predicted"/>
<accession>A0A840DXB9</accession>
<keyword evidence="3" id="KW-1185">Reference proteome</keyword>
<dbReference type="RefSeq" id="WP_183493890.1">
    <property type="nucleotide sequence ID" value="NZ_JACIFF010000001.1"/>
</dbReference>
<dbReference type="AlphaFoldDB" id="A0A840DXB9"/>
<name>A0A840DXB9_9BACT</name>
<dbReference type="PANTHER" id="PTHR40057">
    <property type="entry name" value="SLR1162 PROTEIN"/>
    <property type="match status" value="1"/>
</dbReference>
<reference evidence="2 3" key="1">
    <citation type="submission" date="2020-08" db="EMBL/GenBank/DDBJ databases">
        <title>Genomic Encyclopedia of Type Strains, Phase IV (KMG-IV): sequencing the most valuable type-strain genomes for metagenomic binning, comparative biology and taxonomic classification.</title>
        <authorList>
            <person name="Goeker M."/>
        </authorList>
    </citation>
    <scope>NUCLEOTIDE SEQUENCE [LARGE SCALE GENOMIC DNA]</scope>
    <source>
        <strain evidence="2 3">DSM 105137</strain>
    </source>
</reference>
<sequence>MGNPNEGAAPPTWKLMLVKWLGLFPILLILAYALQWVGVEPLWFKLILETAILVPLLNYVITPLMDTLFSEWLYKGLDTDKKNQSINLGR</sequence>
<gene>
    <name evidence="2" type="ORF">GGR28_000242</name>
</gene>
<keyword evidence="1" id="KW-0472">Membrane</keyword>
<comment type="caution">
    <text evidence="2">The sequence shown here is derived from an EMBL/GenBank/DDBJ whole genome shotgun (WGS) entry which is preliminary data.</text>
</comment>
<feature type="transmembrane region" description="Helical" evidence="1">
    <location>
        <begin position="46"/>
        <end position="65"/>
    </location>
</feature>
<protein>
    <submittedName>
        <fullName evidence="2">Antibiotic biosynthesis monooxygenase (ABM) superfamily enzyme</fullName>
    </submittedName>
</protein>
<keyword evidence="1" id="KW-1133">Transmembrane helix</keyword>